<feature type="compositionally biased region" description="Basic and acidic residues" evidence="1">
    <location>
        <begin position="120"/>
        <end position="136"/>
    </location>
</feature>
<gene>
    <name evidence="2" type="ORF">R1sor_011049</name>
</gene>
<keyword evidence="3" id="KW-1185">Reference proteome</keyword>
<evidence type="ECO:0000313" key="2">
    <source>
        <dbReference type="EMBL" id="KAL3696973.1"/>
    </source>
</evidence>
<organism evidence="2 3">
    <name type="scientific">Riccia sorocarpa</name>
    <dbReference type="NCBI Taxonomy" id="122646"/>
    <lineage>
        <taxon>Eukaryota</taxon>
        <taxon>Viridiplantae</taxon>
        <taxon>Streptophyta</taxon>
        <taxon>Embryophyta</taxon>
        <taxon>Marchantiophyta</taxon>
        <taxon>Marchantiopsida</taxon>
        <taxon>Marchantiidae</taxon>
        <taxon>Marchantiales</taxon>
        <taxon>Ricciaceae</taxon>
        <taxon>Riccia</taxon>
    </lineage>
</organism>
<dbReference type="Proteomes" id="UP001633002">
    <property type="component" value="Unassembled WGS sequence"/>
</dbReference>
<proteinExistence type="predicted"/>
<evidence type="ECO:0000313" key="3">
    <source>
        <dbReference type="Proteomes" id="UP001633002"/>
    </source>
</evidence>
<dbReference type="EMBL" id="JBJQOH010000002">
    <property type="protein sequence ID" value="KAL3696973.1"/>
    <property type="molecule type" value="Genomic_DNA"/>
</dbReference>
<protein>
    <submittedName>
        <fullName evidence="2">Uncharacterized protein</fullName>
    </submittedName>
</protein>
<sequence>MSSSNTEAKERAVNLIRSWCNEKGTEVFVDHLLKLLDLEYLRTWEGLKHIPVPDVDDLGPSGEISTSHWRYRFYHGLDYASTSKTSETPHKDENPKKEEDRRKVYKGKSGNEYPSKRAKGFHEKQKESKKDQSDPS</sequence>
<comment type="caution">
    <text evidence="2">The sequence shown here is derived from an EMBL/GenBank/DDBJ whole genome shotgun (WGS) entry which is preliminary data.</text>
</comment>
<accession>A0ABD3HZR8</accession>
<feature type="region of interest" description="Disordered" evidence="1">
    <location>
        <begin position="81"/>
        <end position="136"/>
    </location>
</feature>
<name>A0ABD3HZR8_9MARC</name>
<dbReference type="AlphaFoldDB" id="A0ABD3HZR8"/>
<reference evidence="2 3" key="1">
    <citation type="submission" date="2024-09" db="EMBL/GenBank/DDBJ databases">
        <title>Chromosome-scale assembly of Riccia sorocarpa.</title>
        <authorList>
            <person name="Paukszto L."/>
        </authorList>
    </citation>
    <scope>NUCLEOTIDE SEQUENCE [LARGE SCALE GENOMIC DNA]</scope>
    <source>
        <strain evidence="2">LP-2024</strain>
        <tissue evidence="2">Aerial parts of the thallus</tissue>
    </source>
</reference>
<evidence type="ECO:0000256" key="1">
    <source>
        <dbReference type="SAM" id="MobiDB-lite"/>
    </source>
</evidence>
<feature type="compositionally biased region" description="Basic and acidic residues" evidence="1">
    <location>
        <begin position="87"/>
        <end position="102"/>
    </location>
</feature>